<protein>
    <submittedName>
        <fullName evidence="2">Uncharacterized protein</fullName>
    </submittedName>
</protein>
<evidence type="ECO:0000256" key="1">
    <source>
        <dbReference type="SAM" id="MobiDB-lite"/>
    </source>
</evidence>
<feature type="compositionally biased region" description="Basic and acidic residues" evidence="1">
    <location>
        <begin position="104"/>
        <end position="114"/>
    </location>
</feature>
<dbReference type="AlphaFoldDB" id="A0A8H4KQF9"/>
<accession>A0A8H4KQF9</accession>
<comment type="caution">
    <text evidence="2">The sequence shown here is derived from an EMBL/GenBank/DDBJ whole genome shotgun (WGS) entry which is preliminary data.</text>
</comment>
<feature type="compositionally biased region" description="Polar residues" evidence="1">
    <location>
        <begin position="116"/>
        <end position="125"/>
    </location>
</feature>
<sequence>MQPRQPEPRVRHFLFWVDAISRLPLTFIGKIRLHMSLHMNSMAHHLDANPVDAIIHDDIKQGMIPFKSGSMLAGGSAMDTRRWRKSAPIPASQHGNKQNGHGNVAEDVHHDHEYSASVTQIRRVY</sequence>
<feature type="region of interest" description="Disordered" evidence="1">
    <location>
        <begin position="88"/>
        <end position="125"/>
    </location>
</feature>
<organism evidence="2 3">
    <name type="scientific">Fusarium albosuccineum</name>
    <dbReference type="NCBI Taxonomy" id="1237068"/>
    <lineage>
        <taxon>Eukaryota</taxon>
        <taxon>Fungi</taxon>
        <taxon>Dikarya</taxon>
        <taxon>Ascomycota</taxon>
        <taxon>Pezizomycotina</taxon>
        <taxon>Sordariomycetes</taxon>
        <taxon>Hypocreomycetidae</taxon>
        <taxon>Hypocreales</taxon>
        <taxon>Nectriaceae</taxon>
        <taxon>Fusarium</taxon>
        <taxon>Fusarium decemcellulare species complex</taxon>
    </lineage>
</organism>
<dbReference type="Proteomes" id="UP000554235">
    <property type="component" value="Unassembled WGS sequence"/>
</dbReference>
<name>A0A8H4KQF9_9HYPO</name>
<gene>
    <name evidence="2" type="ORF">FALBO_15993</name>
</gene>
<keyword evidence="3" id="KW-1185">Reference proteome</keyword>
<evidence type="ECO:0000313" key="3">
    <source>
        <dbReference type="Proteomes" id="UP000554235"/>
    </source>
</evidence>
<proteinExistence type="predicted"/>
<dbReference type="EMBL" id="JAADYS010002890">
    <property type="protein sequence ID" value="KAF4453418.1"/>
    <property type="molecule type" value="Genomic_DNA"/>
</dbReference>
<reference evidence="2 3" key="1">
    <citation type="submission" date="2020-01" db="EMBL/GenBank/DDBJ databases">
        <title>Identification and distribution of gene clusters putatively required for synthesis of sphingolipid metabolism inhibitors in phylogenetically diverse species of the filamentous fungus Fusarium.</title>
        <authorList>
            <person name="Kim H.-S."/>
            <person name="Busman M."/>
            <person name="Brown D.W."/>
            <person name="Divon H."/>
            <person name="Uhlig S."/>
            <person name="Proctor R.H."/>
        </authorList>
    </citation>
    <scope>NUCLEOTIDE SEQUENCE [LARGE SCALE GENOMIC DNA]</scope>
    <source>
        <strain evidence="2 3">NRRL 20459</strain>
    </source>
</reference>
<evidence type="ECO:0000313" key="2">
    <source>
        <dbReference type="EMBL" id="KAF4453418.1"/>
    </source>
</evidence>